<gene>
    <name evidence="1" type="ORF">SAMN05444392_12115</name>
</gene>
<evidence type="ECO:0000313" key="2">
    <source>
        <dbReference type="Proteomes" id="UP000184476"/>
    </source>
</evidence>
<dbReference type="RefSeq" id="WP_073158380.1">
    <property type="nucleotide sequence ID" value="NZ_FQVL01000021.1"/>
</dbReference>
<dbReference type="STRING" id="112248.SAMN05444392_12115"/>
<evidence type="ECO:0000313" key="1">
    <source>
        <dbReference type="EMBL" id="SHF40239.1"/>
    </source>
</evidence>
<proteinExistence type="predicted"/>
<dbReference type="EMBL" id="FQVL01000021">
    <property type="protein sequence ID" value="SHF40239.1"/>
    <property type="molecule type" value="Genomic_DNA"/>
</dbReference>
<organism evidence="1 2">
    <name type="scientific">Seinonella peptonophila</name>
    <dbReference type="NCBI Taxonomy" id="112248"/>
    <lineage>
        <taxon>Bacteria</taxon>
        <taxon>Bacillati</taxon>
        <taxon>Bacillota</taxon>
        <taxon>Bacilli</taxon>
        <taxon>Bacillales</taxon>
        <taxon>Thermoactinomycetaceae</taxon>
        <taxon>Seinonella</taxon>
    </lineage>
</organism>
<sequence length="66" mass="7391">MCHRRRRRRRVFRRRVVGGARAEVNNVARTGAQSAGVANINVQIPINFGDAQSFNRSRGNSVSNLL</sequence>
<reference evidence="1 2" key="1">
    <citation type="submission" date="2016-11" db="EMBL/GenBank/DDBJ databases">
        <authorList>
            <person name="Jaros S."/>
            <person name="Januszkiewicz K."/>
            <person name="Wedrychowicz H."/>
        </authorList>
    </citation>
    <scope>NUCLEOTIDE SEQUENCE [LARGE SCALE GENOMIC DNA]</scope>
    <source>
        <strain evidence="1 2">DSM 44666</strain>
    </source>
</reference>
<keyword evidence="2" id="KW-1185">Reference proteome</keyword>
<dbReference type="AlphaFoldDB" id="A0A1M5BCI8"/>
<name>A0A1M5BCI8_9BACL</name>
<accession>A0A1M5BCI8</accession>
<dbReference type="Proteomes" id="UP000184476">
    <property type="component" value="Unassembled WGS sequence"/>
</dbReference>
<protein>
    <submittedName>
        <fullName evidence="1">Uncharacterized protein</fullName>
    </submittedName>
</protein>